<dbReference type="PANTHER" id="PTHR42760">
    <property type="entry name" value="SHORT-CHAIN DEHYDROGENASES/REDUCTASES FAMILY MEMBER"/>
    <property type="match status" value="1"/>
</dbReference>
<dbReference type="Pfam" id="PF13561">
    <property type="entry name" value="adh_short_C2"/>
    <property type="match status" value="1"/>
</dbReference>
<dbReference type="FunFam" id="3.40.50.720:FF:000084">
    <property type="entry name" value="Short-chain dehydrogenase reductase"/>
    <property type="match status" value="1"/>
</dbReference>
<dbReference type="GO" id="GO:0016616">
    <property type="term" value="F:oxidoreductase activity, acting on the CH-OH group of donors, NAD or NADP as acceptor"/>
    <property type="evidence" value="ECO:0007669"/>
    <property type="project" value="TreeGrafter"/>
</dbReference>
<reference evidence="4" key="1">
    <citation type="journal article" date="2014" name="Int. J. Syst. Evol. Microbiol.">
        <title>Complete genome sequence of Corynebacterium casei LMG S-19264T (=DSM 44701T), isolated from a smear-ripened cheese.</title>
        <authorList>
            <consortium name="US DOE Joint Genome Institute (JGI-PGF)"/>
            <person name="Walter F."/>
            <person name="Albersmeier A."/>
            <person name="Kalinowski J."/>
            <person name="Ruckert C."/>
        </authorList>
    </citation>
    <scope>NUCLEOTIDE SEQUENCE</scope>
    <source>
        <strain evidence="4">CGMCC 1.12987</strain>
    </source>
</reference>
<dbReference type="SUPFAM" id="SSF51735">
    <property type="entry name" value="NAD(P)-binding Rossmann-fold domains"/>
    <property type="match status" value="1"/>
</dbReference>
<dbReference type="PANTHER" id="PTHR42760:SF133">
    <property type="entry name" value="3-OXOACYL-[ACYL-CARRIER-PROTEIN] REDUCTASE"/>
    <property type="match status" value="1"/>
</dbReference>
<dbReference type="GO" id="GO:0006633">
    <property type="term" value="P:fatty acid biosynthetic process"/>
    <property type="evidence" value="ECO:0007669"/>
    <property type="project" value="TreeGrafter"/>
</dbReference>
<proteinExistence type="inferred from homology"/>
<dbReference type="CDD" id="cd05233">
    <property type="entry name" value="SDR_c"/>
    <property type="match status" value="1"/>
</dbReference>
<dbReference type="InterPro" id="IPR020904">
    <property type="entry name" value="Sc_DH/Rdtase_CS"/>
</dbReference>
<dbReference type="Proteomes" id="UP000644756">
    <property type="component" value="Unassembled WGS sequence"/>
</dbReference>
<dbReference type="PROSITE" id="PS00061">
    <property type="entry name" value="ADH_SHORT"/>
    <property type="match status" value="1"/>
</dbReference>
<dbReference type="GO" id="GO:0048038">
    <property type="term" value="F:quinone binding"/>
    <property type="evidence" value="ECO:0007669"/>
    <property type="project" value="TreeGrafter"/>
</dbReference>
<protein>
    <submittedName>
        <fullName evidence="4">3-ketoacyl-ACP reductase</fullName>
    </submittedName>
</protein>
<comment type="similarity">
    <text evidence="1">Belongs to the short-chain dehydrogenases/reductases (SDR) family.</text>
</comment>
<keyword evidence="2" id="KW-0560">Oxidoreductase</keyword>
<dbReference type="GO" id="GO:0008206">
    <property type="term" value="P:bile acid metabolic process"/>
    <property type="evidence" value="ECO:0007669"/>
    <property type="project" value="UniProtKB-ARBA"/>
</dbReference>
<dbReference type="EMBL" id="BMGR01000005">
    <property type="protein sequence ID" value="GGG02373.1"/>
    <property type="molecule type" value="Genomic_DNA"/>
</dbReference>
<dbReference type="PRINTS" id="PR00081">
    <property type="entry name" value="GDHRDH"/>
</dbReference>
<feature type="domain" description="Ketoreductase" evidence="3">
    <location>
        <begin position="6"/>
        <end position="196"/>
    </location>
</feature>
<dbReference type="Gene3D" id="3.40.50.720">
    <property type="entry name" value="NAD(P)-binding Rossmann-like Domain"/>
    <property type="match status" value="1"/>
</dbReference>
<evidence type="ECO:0000256" key="1">
    <source>
        <dbReference type="ARBA" id="ARBA00006484"/>
    </source>
</evidence>
<accession>A0A917CY33</accession>
<comment type="caution">
    <text evidence="4">The sequence shown here is derived from an EMBL/GenBank/DDBJ whole genome shotgun (WGS) entry which is preliminary data.</text>
</comment>
<keyword evidence="5" id="KW-1185">Reference proteome</keyword>
<evidence type="ECO:0000313" key="4">
    <source>
        <dbReference type="EMBL" id="GGG02373.1"/>
    </source>
</evidence>
<gene>
    <name evidence="4" type="ORF">GCM10010916_19450</name>
</gene>
<organism evidence="4 5">
    <name type="scientific">Paenibacillus abyssi</name>
    <dbReference type="NCBI Taxonomy" id="1340531"/>
    <lineage>
        <taxon>Bacteria</taxon>
        <taxon>Bacillati</taxon>
        <taxon>Bacillota</taxon>
        <taxon>Bacilli</taxon>
        <taxon>Bacillales</taxon>
        <taxon>Paenibacillaceae</taxon>
        <taxon>Paenibacillus</taxon>
    </lineage>
</organism>
<name>A0A917CY33_9BACL</name>
<dbReference type="InterPro" id="IPR036291">
    <property type="entry name" value="NAD(P)-bd_dom_sf"/>
</dbReference>
<sequence length="249" mass="26364">MQIRSKTALITGSATGIGKAIALGLAREGANVVINYSRSREEAEATLAEVENCGGSGWIAQADVSDNDQVVRMVQASLGRFGRIDILVNNAGTTDFVPLEDLDGLLDAYWDRALGVNVKGMFHTSRACADELRKNKGCIINITSIAGFNGAGSSIAYAASKAAGISITKSFARVLAPDVRVNAIAPGIVITRWVDGQEEHIQKYSDKTPLGRPAYPEDVADMTIAIIRDGNFMTGQTIVVDGGWSLSSS</sequence>
<dbReference type="RefSeq" id="WP_188530852.1">
    <property type="nucleotide sequence ID" value="NZ_BMGR01000005.1"/>
</dbReference>
<dbReference type="PRINTS" id="PR00080">
    <property type="entry name" value="SDRFAMILY"/>
</dbReference>
<evidence type="ECO:0000256" key="2">
    <source>
        <dbReference type="ARBA" id="ARBA00023002"/>
    </source>
</evidence>
<evidence type="ECO:0000313" key="5">
    <source>
        <dbReference type="Proteomes" id="UP000644756"/>
    </source>
</evidence>
<dbReference type="AlphaFoldDB" id="A0A917CY33"/>
<dbReference type="SMART" id="SM00822">
    <property type="entry name" value="PKS_KR"/>
    <property type="match status" value="1"/>
</dbReference>
<dbReference type="InterPro" id="IPR057326">
    <property type="entry name" value="KR_dom"/>
</dbReference>
<dbReference type="InterPro" id="IPR002347">
    <property type="entry name" value="SDR_fam"/>
</dbReference>
<reference evidence="4" key="2">
    <citation type="submission" date="2020-09" db="EMBL/GenBank/DDBJ databases">
        <authorList>
            <person name="Sun Q."/>
            <person name="Zhou Y."/>
        </authorList>
    </citation>
    <scope>NUCLEOTIDE SEQUENCE</scope>
    <source>
        <strain evidence="4">CGMCC 1.12987</strain>
    </source>
</reference>
<evidence type="ECO:0000259" key="3">
    <source>
        <dbReference type="SMART" id="SM00822"/>
    </source>
</evidence>